<keyword evidence="2" id="KW-0813">Transport</keyword>
<dbReference type="Pfam" id="PF00520">
    <property type="entry name" value="Ion_trans"/>
    <property type="match status" value="1"/>
</dbReference>
<feature type="coiled-coil region" evidence="7">
    <location>
        <begin position="113"/>
        <end position="161"/>
    </location>
</feature>
<feature type="compositionally biased region" description="Basic and acidic residues" evidence="8">
    <location>
        <begin position="1"/>
        <end position="12"/>
    </location>
</feature>
<organism evidence="11 12">
    <name type="scientific">Cafeteria roenbergensis</name>
    <name type="common">Marine flagellate</name>
    <dbReference type="NCBI Taxonomy" id="33653"/>
    <lineage>
        <taxon>Eukaryota</taxon>
        <taxon>Sar</taxon>
        <taxon>Stramenopiles</taxon>
        <taxon>Bigyra</taxon>
        <taxon>Opalozoa</taxon>
        <taxon>Bicosoecida</taxon>
        <taxon>Cafeteriaceae</taxon>
        <taxon>Cafeteria</taxon>
    </lineage>
</organism>
<sequence>MSRLDRSMDRVEFQAGLGMHGDESSFASSERDQRAGGGPATGARPAAAFADSAAHRLRELLAEGSRIREEDADGYVVAASVGRDSRPSQGSSVTAPPEGQVQPGASHAVLSALRSMRERLRASEAERHSLVDQLQAAHDRIRELEAELSRVREEGEGWRRAEEADHRKQLGQMHAELQSVRIQLLETSQDLTLHQGRVEEAGRAKQAAEAAATDTAQALAEMRAAAERMQGENEALRAALRDARLAREASDRRKAVAEGRDGTATLASMPDPADGADASMSVGSWSLMGGDDMSGSGSAESTTDRAGEGASAGGRLVAHRTVRPERSMVGVLRQLEGEMDALETQFAELVAGAEADVGLSHGDQQDAERLRDKAVRLASDIRAKGDQITALKAAESKFEQQRQAAVAPTGRSQAMAASKSDRGTMKLPGSRFFSSNQVDAKRLPASAAGPLTRHDSAKDSVPGQARSPPPESDAKATSDGHQPHTIHEDESGESDDSEMEGLDAAVAPTAADAAEDPVESHRSKLRAKFRAAIQKLVLIHRLVQLPAATGGSVYAPKARDEVPSSKSRAANNWRASIAAGLFARADKSMDALIKEQSNLYQYNDLRRGSLDDSLPCGVIHPDGTMRMTWDVAMLCLVVFFGFMVPYRLGFDITLSPAEESFDLVADILFLLDLASNFRTAYKDDGVMVSDGKAMAMNYLKSWFFIDLVASFPIGWFTDTGGVNKVIRMLRLFKLFRMLRLLRLFPRFTQVLEASIKLNPAMIGFLRSFAIMFLMWHNIGCAYWFVAREELNGIAVCPEEYGSKPCYVNHCVCDQSDPVGSHVLLPESDSSWYDPHNPDQWVPHYSMPSSDILVQYGQAVFWAVEVTTGIGGDIIPRSTLEVFFTAFMVIVGLMMYSLIIGSASSALANIDSTATQRRQTLEKVNAFMRSRKVPPFFQRIIVDFYEHMWQTPQREADVFRDLPPSLRSRLAIVMNRDLIDRIPIFKLMSASVYVRIVQRLQHNTFLPGEYVIQQGTESEFLYFVKRGKCDALLPDTEHTIFMTLFPGDVFGERGLLFDERRSESYRAVDFLDVLMMSQLEFQELVVMSPAFVAELRRVAAVRERRRIGFELTLLRRANKVMPHKRTGFWHKLFSARRGQGIVQADAATKEWTAGATRRAALKVSPAPPDHVSTVSSPRGGPGGMAEGSVRHQPSGARRPFGSASAAGRSSWPASVSEVPSGLAPSMGPTNLDGSKRSLASGFEATPSQRGLGQGLPEYRSADGIPDALSRRVPSSSLSQRSASYAGTSQRNAWAKRKMGTSSAVLPANPKLSQATRSSAPQSMDSAVGIPDDVGAEERLPGQPRTE</sequence>
<evidence type="ECO:0000256" key="9">
    <source>
        <dbReference type="SAM" id="Phobius"/>
    </source>
</evidence>
<dbReference type="Pfam" id="PF00027">
    <property type="entry name" value="cNMP_binding"/>
    <property type="match status" value="1"/>
</dbReference>
<evidence type="ECO:0000256" key="5">
    <source>
        <dbReference type="ARBA" id="ARBA00023065"/>
    </source>
</evidence>
<dbReference type="PROSITE" id="PS50042">
    <property type="entry name" value="CNMP_BINDING_3"/>
    <property type="match status" value="1"/>
</dbReference>
<dbReference type="Gene3D" id="1.10.287.630">
    <property type="entry name" value="Helix hairpin bin"/>
    <property type="match status" value="1"/>
</dbReference>
<dbReference type="Gene3D" id="1.10.287.70">
    <property type="match status" value="1"/>
</dbReference>
<evidence type="ECO:0000256" key="4">
    <source>
        <dbReference type="ARBA" id="ARBA00022989"/>
    </source>
</evidence>
<keyword evidence="4 9" id="KW-1133">Transmembrane helix</keyword>
<keyword evidence="7" id="KW-0175">Coiled coil</keyword>
<evidence type="ECO:0000256" key="6">
    <source>
        <dbReference type="ARBA" id="ARBA00023136"/>
    </source>
</evidence>
<dbReference type="GO" id="GO:0003254">
    <property type="term" value="P:regulation of membrane depolarization"/>
    <property type="evidence" value="ECO:0007669"/>
    <property type="project" value="TreeGrafter"/>
</dbReference>
<feature type="compositionally biased region" description="Acidic residues" evidence="8">
    <location>
        <begin position="490"/>
        <end position="501"/>
    </location>
</feature>
<feature type="compositionally biased region" description="Basic and acidic residues" evidence="8">
    <location>
        <begin position="1334"/>
        <end position="1345"/>
    </location>
</feature>
<feature type="coiled-coil region" evidence="7">
    <location>
        <begin position="219"/>
        <end position="246"/>
    </location>
</feature>
<feature type="region of interest" description="Disordered" evidence="8">
    <location>
        <begin position="80"/>
        <end position="104"/>
    </location>
</feature>
<evidence type="ECO:0000256" key="2">
    <source>
        <dbReference type="ARBA" id="ARBA00022448"/>
    </source>
</evidence>
<dbReference type="Proteomes" id="UP000324907">
    <property type="component" value="Unassembled WGS sequence"/>
</dbReference>
<evidence type="ECO:0000313" key="12">
    <source>
        <dbReference type="Proteomes" id="UP000324907"/>
    </source>
</evidence>
<feature type="region of interest" description="Disordered" evidence="8">
    <location>
        <begin position="402"/>
        <end position="501"/>
    </location>
</feature>
<dbReference type="InterPro" id="IPR000595">
    <property type="entry name" value="cNMP-bd_dom"/>
</dbReference>
<feature type="compositionally biased region" description="Polar residues" evidence="8">
    <location>
        <begin position="1309"/>
        <end position="1323"/>
    </location>
</feature>
<accession>A0A5A8DWU0</accession>
<evidence type="ECO:0000313" key="11">
    <source>
        <dbReference type="EMBL" id="KAA0168181.1"/>
    </source>
</evidence>
<dbReference type="Gene3D" id="2.60.120.10">
    <property type="entry name" value="Jelly Rolls"/>
    <property type="match status" value="1"/>
</dbReference>
<comment type="caution">
    <text evidence="11">The sequence shown here is derived from an EMBL/GenBank/DDBJ whole genome shotgun (WGS) entry which is preliminary data.</text>
</comment>
<reference evidence="11 12" key="1">
    <citation type="submission" date="2019-07" db="EMBL/GenBank/DDBJ databases">
        <title>Genomes of Cafeteria roenbergensis.</title>
        <authorList>
            <person name="Fischer M.G."/>
            <person name="Hackl T."/>
            <person name="Roman M."/>
        </authorList>
    </citation>
    <scope>NUCLEOTIDE SEQUENCE [LARGE SCALE GENOMIC DNA]</scope>
    <source>
        <strain evidence="11 12">RCC970-E3</strain>
    </source>
</reference>
<dbReference type="GO" id="GO:0098855">
    <property type="term" value="C:HCN channel complex"/>
    <property type="evidence" value="ECO:0007669"/>
    <property type="project" value="TreeGrafter"/>
</dbReference>
<dbReference type="InterPro" id="IPR005821">
    <property type="entry name" value="Ion_trans_dom"/>
</dbReference>
<dbReference type="GO" id="GO:0005249">
    <property type="term" value="F:voltage-gated potassium channel activity"/>
    <property type="evidence" value="ECO:0007669"/>
    <property type="project" value="TreeGrafter"/>
</dbReference>
<dbReference type="PANTHER" id="PTHR45689">
    <property type="entry name" value="I[[H]] CHANNEL, ISOFORM E"/>
    <property type="match status" value="1"/>
</dbReference>
<protein>
    <recommendedName>
        <fullName evidence="10">Cyclic nucleotide-binding domain-containing protein</fullName>
    </recommendedName>
</protein>
<dbReference type="SUPFAM" id="SSF51206">
    <property type="entry name" value="cAMP-binding domain-like"/>
    <property type="match status" value="1"/>
</dbReference>
<dbReference type="InterPro" id="IPR018490">
    <property type="entry name" value="cNMP-bd_dom_sf"/>
</dbReference>
<keyword evidence="3 9" id="KW-0812">Transmembrane</keyword>
<dbReference type="SUPFAM" id="SSF81324">
    <property type="entry name" value="Voltage-gated potassium channels"/>
    <property type="match status" value="1"/>
</dbReference>
<feature type="region of interest" description="Disordered" evidence="8">
    <location>
        <begin position="1"/>
        <end position="49"/>
    </location>
</feature>
<feature type="transmembrane region" description="Helical" evidence="9">
    <location>
        <begin position="881"/>
        <end position="907"/>
    </location>
</feature>
<dbReference type="InterPro" id="IPR014710">
    <property type="entry name" value="RmlC-like_jellyroll"/>
</dbReference>
<feature type="compositionally biased region" description="Low complexity" evidence="8">
    <location>
        <begin position="1269"/>
        <end position="1282"/>
    </location>
</feature>
<comment type="subcellular location">
    <subcellularLocation>
        <location evidence="1">Membrane</location>
        <topology evidence="1">Multi-pass membrane protein</topology>
    </subcellularLocation>
</comment>
<dbReference type="PANTHER" id="PTHR45689:SF5">
    <property type="entry name" value="I[[H]] CHANNEL, ISOFORM E"/>
    <property type="match status" value="1"/>
</dbReference>
<gene>
    <name evidence="11" type="ORF">FNF28_02599</name>
</gene>
<keyword evidence="6 9" id="KW-0472">Membrane</keyword>
<feature type="region of interest" description="Disordered" evidence="8">
    <location>
        <begin position="1157"/>
        <end position="1345"/>
    </location>
</feature>
<feature type="region of interest" description="Disordered" evidence="8">
    <location>
        <begin position="247"/>
        <end position="316"/>
    </location>
</feature>
<dbReference type="SMART" id="SM00100">
    <property type="entry name" value="cNMP"/>
    <property type="match status" value="1"/>
</dbReference>
<dbReference type="InterPro" id="IPR051413">
    <property type="entry name" value="K/Na_HCN_channel"/>
</dbReference>
<feature type="compositionally biased region" description="Basic and acidic residues" evidence="8">
    <location>
        <begin position="247"/>
        <end position="261"/>
    </location>
</feature>
<dbReference type="EMBL" id="VLTL01000030">
    <property type="protein sequence ID" value="KAA0168181.1"/>
    <property type="molecule type" value="Genomic_DNA"/>
</dbReference>
<name>A0A5A8DWU0_CAFRO</name>
<evidence type="ECO:0000256" key="7">
    <source>
        <dbReference type="SAM" id="Coils"/>
    </source>
</evidence>
<feature type="compositionally biased region" description="Low complexity" evidence="8">
    <location>
        <begin position="283"/>
        <end position="298"/>
    </location>
</feature>
<dbReference type="GO" id="GO:0035725">
    <property type="term" value="P:sodium ion transmembrane transport"/>
    <property type="evidence" value="ECO:0007669"/>
    <property type="project" value="TreeGrafter"/>
</dbReference>
<feature type="compositionally biased region" description="Basic and acidic residues" evidence="8">
    <location>
        <begin position="472"/>
        <end position="489"/>
    </location>
</feature>
<evidence type="ECO:0000256" key="3">
    <source>
        <dbReference type="ARBA" id="ARBA00022692"/>
    </source>
</evidence>
<evidence type="ECO:0000256" key="8">
    <source>
        <dbReference type="SAM" id="MobiDB-lite"/>
    </source>
</evidence>
<evidence type="ECO:0000259" key="10">
    <source>
        <dbReference type="PROSITE" id="PS50042"/>
    </source>
</evidence>
<feature type="transmembrane region" description="Helical" evidence="9">
    <location>
        <begin position="764"/>
        <end position="785"/>
    </location>
</feature>
<evidence type="ECO:0000256" key="1">
    <source>
        <dbReference type="ARBA" id="ARBA00004141"/>
    </source>
</evidence>
<proteinExistence type="predicted"/>
<feature type="domain" description="Cyclic nucleotide-binding" evidence="10">
    <location>
        <begin position="983"/>
        <end position="1084"/>
    </location>
</feature>
<keyword evidence="5" id="KW-0406">Ion transport</keyword>
<dbReference type="CDD" id="cd00038">
    <property type="entry name" value="CAP_ED"/>
    <property type="match status" value="1"/>
</dbReference>